<accession>A0A1X2IKL7</accession>
<dbReference type="AlphaFoldDB" id="A0A1X2IKL7"/>
<dbReference type="InterPro" id="IPR001763">
    <property type="entry name" value="Rhodanese-like_dom"/>
</dbReference>
<dbReference type="PROSITE" id="PS50056">
    <property type="entry name" value="TYR_PHOSPHATASE_2"/>
    <property type="match status" value="1"/>
</dbReference>
<evidence type="ECO:0000256" key="3">
    <source>
        <dbReference type="SAM" id="MobiDB-lite"/>
    </source>
</evidence>
<comment type="similarity">
    <text evidence="1">Belongs to the protein-tyrosine phosphatase family. Non-receptor class subfamily.</text>
</comment>
<dbReference type="InterPro" id="IPR000387">
    <property type="entry name" value="Tyr_Pase_dom"/>
</dbReference>
<evidence type="ECO:0000313" key="8">
    <source>
        <dbReference type="Proteomes" id="UP000193560"/>
    </source>
</evidence>
<dbReference type="Pfam" id="PF00581">
    <property type="entry name" value="Rhodanese"/>
    <property type="match status" value="1"/>
</dbReference>
<comment type="caution">
    <text evidence="7">The sequence shown here is derived from an EMBL/GenBank/DDBJ whole genome shotgun (WGS) entry which is preliminary data.</text>
</comment>
<name>A0A1X2IKL7_9FUNG</name>
<evidence type="ECO:0000259" key="5">
    <source>
        <dbReference type="PROSITE" id="PS50056"/>
    </source>
</evidence>
<evidence type="ECO:0000259" key="4">
    <source>
        <dbReference type="PROSITE" id="PS50055"/>
    </source>
</evidence>
<dbReference type="SMART" id="SM00404">
    <property type="entry name" value="PTPc_motif"/>
    <property type="match status" value="1"/>
</dbReference>
<dbReference type="InterPro" id="IPR029021">
    <property type="entry name" value="Prot-tyrosine_phosphatase-like"/>
</dbReference>
<dbReference type="STRING" id="90262.A0A1X2IKL7"/>
<feature type="domain" description="Tyrosine specific protein phosphatases" evidence="5">
    <location>
        <begin position="734"/>
        <end position="821"/>
    </location>
</feature>
<feature type="compositionally biased region" description="Polar residues" evidence="3">
    <location>
        <begin position="583"/>
        <end position="596"/>
    </location>
</feature>
<dbReference type="SUPFAM" id="SSF52799">
    <property type="entry name" value="(Phosphotyrosine protein) phosphatases II"/>
    <property type="match status" value="1"/>
</dbReference>
<proteinExistence type="inferred from homology"/>
<evidence type="ECO:0000256" key="2">
    <source>
        <dbReference type="ARBA" id="ARBA00013064"/>
    </source>
</evidence>
<dbReference type="GO" id="GO:0004725">
    <property type="term" value="F:protein tyrosine phosphatase activity"/>
    <property type="evidence" value="ECO:0007669"/>
    <property type="project" value="UniProtKB-EC"/>
</dbReference>
<dbReference type="PRINTS" id="PR00700">
    <property type="entry name" value="PRTYPHPHTASE"/>
</dbReference>
<dbReference type="PROSITE" id="PS00383">
    <property type="entry name" value="TYR_PHOSPHATASE_1"/>
    <property type="match status" value="1"/>
</dbReference>
<dbReference type="EC" id="3.1.3.48" evidence="2"/>
<dbReference type="Pfam" id="PF00102">
    <property type="entry name" value="Y_phosphatase"/>
    <property type="match status" value="2"/>
</dbReference>
<dbReference type="CDD" id="cd01446">
    <property type="entry name" value="DSP_MapKP"/>
    <property type="match status" value="1"/>
</dbReference>
<reference evidence="7 8" key="1">
    <citation type="submission" date="2016-07" db="EMBL/GenBank/DDBJ databases">
        <title>Pervasive Adenine N6-methylation of Active Genes in Fungi.</title>
        <authorList>
            <consortium name="DOE Joint Genome Institute"/>
            <person name="Mondo S.J."/>
            <person name="Dannebaum R.O."/>
            <person name="Kuo R.C."/>
            <person name="Labutti K."/>
            <person name="Haridas S."/>
            <person name="Kuo A."/>
            <person name="Salamov A."/>
            <person name="Ahrendt S.R."/>
            <person name="Lipzen A."/>
            <person name="Sullivan W."/>
            <person name="Andreopoulos W.B."/>
            <person name="Clum A."/>
            <person name="Lindquist E."/>
            <person name="Daum C."/>
            <person name="Ramamoorthy G.K."/>
            <person name="Gryganskyi A."/>
            <person name="Culley D."/>
            <person name="Magnuson J.K."/>
            <person name="James T.Y."/>
            <person name="O'Malley M.A."/>
            <person name="Stajich J.E."/>
            <person name="Spatafora J.W."/>
            <person name="Visel A."/>
            <person name="Grigoriev I.V."/>
        </authorList>
    </citation>
    <scope>NUCLEOTIDE SEQUENCE [LARGE SCALE GENOMIC DNA]</scope>
    <source>
        <strain evidence="7 8">NRRL 1336</strain>
    </source>
</reference>
<sequence>MSIAFESPSQRRQASDAYFTPMTVPNSMLTTNSSSSSSSASASTSAMSNHNGSNSSNNSNEDEGGGSTTPYFTAPISPMIHQDFLNAIHQRHSSQPTVFTPTFDKKPTVSFAATGGGSIADRRRAARQQALLNMPTTAPSSPPSMPPNHLTPSSSPLSSTGLLPIQSEQLANYLSQQQTSTLVLDVRSFVQFSHARIRQAINVSIPNTILKRPTFTMEKVYEAIMEADRARLKQWPSHAVVVFYDQSSMVALDQCATSYLANKMIHAGFNGSLFYLQGGLDAFQSLYPDLCIASPLPPSTNGQTSNSLPFLRNKIVNGMKTPSLHLGSLPPASSAPLNLGPYTAPMPHFENQAFNPFFSNIRQNMELSHGPIKERFPIRLPDHCHPVLLDDPDHTLLIEMDALNPTPRLVAGATLNSQQEGKHVFKAPRWLQNTMVDYKTLEIGTVSLAELYEKLERTEQRRLQNIMHFHSKDTTTDPSDYPLSIVAGIEMGALNRYTNIWPFEYTRVKIQDTPSGSTGYINASFIQYYQQEASAVSPTHSSPSNLTSTPPSSSKMTTSSPLSTVSTIPSPSPTSPANSTNTGVTSPSHSPSSGQVNPVCLKMMKSSHWYQQPYRRYISTQGPLPSTFDDFWQVVWEQNSRVVVMLTKEEEMNKIKCHRYWPSELNQSIQYGSTRLTLTAEREHKVAASDWKEDVIYEREFLVEKSGQSARHITQLHYTGWMDYGVPDNPLGTLQLVQLADRAQRRYESASTDQQVIGPMVIHCSAGCGRSGAFCAIDTVLRRLTLADQQQQQCTADALWDIIFRFREQRLSMVQTLRQFVFCYEVVWWWFLGYGRQQNQDDMEF</sequence>
<dbReference type="OrthoDB" id="10253954at2759"/>
<feature type="region of interest" description="Disordered" evidence="3">
    <location>
        <begin position="536"/>
        <end position="597"/>
    </location>
</feature>
<dbReference type="EMBL" id="MCGE01000009">
    <property type="protein sequence ID" value="ORZ18098.1"/>
    <property type="molecule type" value="Genomic_DNA"/>
</dbReference>
<feature type="domain" description="Rhodanese" evidence="6">
    <location>
        <begin position="177"/>
        <end position="292"/>
    </location>
</feature>
<gene>
    <name evidence="7" type="ORF">BCR42DRAFT_482261</name>
</gene>
<evidence type="ECO:0000259" key="6">
    <source>
        <dbReference type="PROSITE" id="PS50206"/>
    </source>
</evidence>
<keyword evidence="8" id="KW-1185">Reference proteome</keyword>
<dbReference type="InterPro" id="IPR016130">
    <property type="entry name" value="Tyr_Pase_AS"/>
</dbReference>
<dbReference type="Proteomes" id="UP000193560">
    <property type="component" value="Unassembled WGS sequence"/>
</dbReference>
<dbReference type="InterPro" id="IPR050348">
    <property type="entry name" value="Protein-Tyr_Phosphatase"/>
</dbReference>
<dbReference type="PROSITE" id="PS50055">
    <property type="entry name" value="TYR_PHOSPHATASE_PTP"/>
    <property type="match status" value="1"/>
</dbReference>
<dbReference type="InterPro" id="IPR036873">
    <property type="entry name" value="Rhodanese-like_dom_sf"/>
</dbReference>
<feature type="domain" description="Tyrosine-protein phosphatase" evidence="4">
    <location>
        <begin position="495"/>
        <end position="830"/>
    </location>
</feature>
<feature type="compositionally biased region" description="Low complexity" evidence="3">
    <location>
        <begin position="26"/>
        <end position="59"/>
    </location>
</feature>
<dbReference type="InterPro" id="IPR003595">
    <property type="entry name" value="Tyr_Pase_cat"/>
</dbReference>
<dbReference type="SUPFAM" id="SSF52821">
    <property type="entry name" value="Rhodanese/Cell cycle control phosphatase"/>
    <property type="match status" value="1"/>
</dbReference>
<dbReference type="PROSITE" id="PS50206">
    <property type="entry name" value="RHODANESE_3"/>
    <property type="match status" value="1"/>
</dbReference>
<feature type="region of interest" description="Disordered" evidence="3">
    <location>
        <begin position="134"/>
        <end position="159"/>
    </location>
</feature>
<dbReference type="Gene3D" id="3.40.250.10">
    <property type="entry name" value="Rhodanese-like domain"/>
    <property type="match status" value="1"/>
</dbReference>
<dbReference type="SMART" id="SM00450">
    <property type="entry name" value="RHOD"/>
    <property type="match status" value="1"/>
</dbReference>
<organism evidence="7 8">
    <name type="scientific">Absidia repens</name>
    <dbReference type="NCBI Taxonomy" id="90262"/>
    <lineage>
        <taxon>Eukaryota</taxon>
        <taxon>Fungi</taxon>
        <taxon>Fungi incertae sedis</taxon>
        <taxon>Mucoromycota</taxon>
        <taxon>Mucoromycotina</taxon>
        <taxon>Mucoromycetes</taxon>
        <taxon>Mucorales</taxon>
        <taxon>Cunninghamellaceae</taxon>
        <taxon>Absidia</taxon>
    </lineage>
</organism>
<dbReference type="CDD" id="cd18533">
    <property type="entry name" value="PTP_fungal"/>
    <property type="match status" value="1"/>
</dbReference>
<dbReference type="Gene3D" id="3.90.190.10">
    <property type="entry name" value="Protein tyrosine phosphatase superfamily"/>
    <property type="match status" value="1"/>
</dbReference>
<dbReference type="PANTHER" id="PTHR19134:SF449">
    <property type="entry name" value="TYROSINE-PROTEIN PHOSPHATASE 1"/>
    <property type="match status" value="1"/>
</dbReference>
<dbReference type="PANTHER" id="PTHR19134">
    <property type="entry name" value="RECEPTOR-TYPE TYROSINE-PROTEIN PHOSPHATASE"/>
    <property type="match status" value="1"/>
</dbReference>
<dbReference type="InterPro" id="IPR000242">
    <property type="entry name" value="PTP_cat"/>
</dbReference>
<feature type="compositionally biased region" description="Low complexity" evidence="3">
    <location>
        <begin position="147"/>
        <end position="159"/>
    </location>
</feature>
<protein>
    <recommendedName>
        <fullName evidence="2">protein-tyrosine-phosphatase</fullName>
        <ecNumber evidence="2">3.1.3.48</ecNumber>
    </recommendedName>
</protein>
<dbReference type="SMART" id="SM00194">
    <property type="entry name" value="PTPc"/>
    <property type="match status" value="1"/>
</dbReference>
<feature type="compositionally biased region" description="Low complexity" evidence="3">
    <location>
        <begin position="537"/>
        <end position="582"/>
    </location>
</feature>
<evidence type="ECO:0000256" key="1">
    <source>
        <dbReference type="ARBA" id="ARBA00009649"/>
    </source>
</evidence>
<feature type="region of interest" description="Disordered" evidence="3">
    <location>
        <begin position="1"/>
        <end position="75"/>
    </location>
</feature>
<evidence type="ECO:0000313" key="7">
    <source>
        <dbReference type="EMBL" id="ORZ18098.1"/>
    </source>
</evidence>